<proteinExistence type="predicted"/>
<feature type="region of interest" description="Disordered" evidence="1">
    <location>
        <begin position="65"/>
        <end position="85"/>
    </location>
</feature>
<sequence length="85" mass="9269">MTFAGSDHIDHVRTRMYYAGTVFCVTTAVFLLHGFTSITPLVLLPVGQGVLCSLVYVFSEGDTAQKHPVKPGTTQLPLRKTAEDD</sequence>
<evidence type="ECO:0000313" key="3">
    <source>
        <dbReference type="EMBL" id="UPM44230.1"/>
    </source>
</evidence>
<evidence type="ECO:0000256" key="2">
    <source>
        <dbReference type="SAM" id="Phobius"/>
    </source>
</evidence>
<gene>
    <name evidence="3" type="ORF">MW046_14545</name>
</gene>
<reference evidence="3" key="1">
    <citation type="submission" date="2022-04" db="EMBL/GenBank/DDBJ databases">
        <title>Halocatena sp. nov., isolated from a salt lake.</title>
        <authorList>
            <person name="Cui H.-L."/>
        </authorList>
    </citation>
    <scope>NUCLEOTIDE SEQUENCE</scope>
    <source>
        <strain evidence="3">AD-1</strain>
        <plasmid evidence="3">unnamed1</plasmid>
    </source>
</reference>
<keyword evidence="2" id="KW-0472">Membrane</keyword>
<feature type="transmembrane region" description="Helical" evidence="2">
    <location>
        <begin position="16"/>
        <end position="35"/>
    </location>
</feature>
<keyword evidence="3" id="KW-0614">Plasmid</keyword>
<evidence type="ECO:0000256" key="1">
    <source>
        <dbReference type="SAM" id="MobiDB-lite"/>
    </source>
</evidence>
<organism evidence="3 4">
    <name type="scientific">Halocatena salina</name>
    <dbReference type="NCBI Taxonomy" id="2934340"/>
    <lineage>
        <taxon>Archaea</taxon>
        <taxon>Methanobacteriati</taxon>
        <taxon>Methanobacteriota</taxon>
        <taxon>Stenosarchaea group</taxon>
        <taxon>Halobacteria</taxon>
        <taxon>Halobacteriales</taxon>
        <taxon>Natronomonadaceae</taxon>
        <taxon>Halocatena</taxon>
    </lineage>
</organism>
<name>A0A8U0A4V0_9EURY</name>
<accession>A0A8U0A4V0</accession>
<keyword evidence="2" id="KW-0812">Transmembrane</keyword>
<keyword evidence="4" id="KW-1185">Reference proteome</keyword>
<protein>
    <submittedName>
        <fullName evidence="3">Uncharacterized protein</fullName>
    </submittedName>
</protein>
<dbReference type="AlphaFoldDB" id="A0A8U0A4V0"/>
<evidence type="ECO:0000313" key="4">
    <source>
        <dbReference type="Proteomes" id="UP000831768"/>
    </source>
</evidence>
<dbReference type="EMBL" id="CP096020">
    <property type="protein sequence ID" value="UPM44230.1"/>
    <property type="molecule type" value="Genomic_DNA"/>
</dbReference>
<dbReference type="KEGG" id="haad:MW046_14545"/>
<dbReference type="Proteomes" id="UP000831768">
    <property type="component" value="Plasmid unnamed1"/>
</dbReference>
<keyword evidence="2" id="KW-1133">Transmembrane helix</keyword>
<geneLocation type="plasmid" evidence="3 4">
    <name>unnamed1</name>
</geneLocation>